<keyword evidence="2" id="KW-1185">Reference proteome</keyword>
<dbReference type="Proteomes" id="UP000299102">
    <property type="component" value="Unassembled WGS sequence"/>
</dbReference>
<gene>
    <name evidence="1" type="ORF">EVAR_34794_1</name>
</gene>
<sequence>MERRAVTWILRRPRVSCSSWLQPLAVEELTRCLEQLYYTWSTSSVNSRLAHITRILERQASMRVTREYDVTAAHTHSQFQRRHRRVANLLDRNTKSGRGRSGVMDRGSVVM</sequence>
<evidence type="ECO:0000313" key="1">
    <source>
        <dbReference type="EMBL" id="GBP48301.1"/>
    </source>
</evidence>
<name>A0A4C1WB65_EUMVA</name>
<protein>
    <submittedName>
        <fullName evidence="1">Uncharacterized protein</fullName>
    </submittedName>
</protein>
<organism evidence="1 2">
    <name type="scientific">Eumeta variegata</name>
    <name type="common">Bagworm moth</name>
    <name type="synonym">Eumeta japonica</name>
    <dbReference type="NCBI Taxonomy" id="151549"/>
    <lineage>
        <taxon>Eukaryota</taxon>
        <taxon>Metazoa</taxon>
        <taxon>Ecdysozoa</taxon>
        <taxon>Arthropoda</taxon>
        <taxon>Hexapoda</taxon>
        <taxon>Insecta</taxon>
        <taxon>Pterygota</taxon>
        <taxon>Neoptera</taxon>
        <taxon>Endopterygota</taxon>
        <taxon>Lepidoptera</taxon>
        <taxon>Glossata</taxon>
        <taxon>Ditrysia</taxon>
        <taxon>Tineoidea</taxon>
        <taxon>Psychidae</taxon>
        <taxon>Oiketicinae</taxon>
        <taxon>Eumeta</taxon>
    </lineage>
</organism>
<comment type="caution">
    <text evidence="1">The sequence shown here is derived from an EMBL/GenBank/DDBJ whole genome shotgun (WGS) entry which is preliminary data.</text>
</comment>
<dbReference type="EMBL" id="BGZK01000521">
    <property type="protein sequence ID" value="GBP48301.1"/>
    <property type="molecule type" value="Genomic_DNA"/>
</dbReference>
<dbReference type="AlphaFoldDB" id="A0A4C1WB65"/>
<accession>A0A4C1WB65</accession>
<proteinExistence type="predicted"/>
<reference evidence="1 2" key="1">
    <citation type="journal article" date="2019" name="Commun. Biol.">
        <title>The bagworm genome reveals a unique fibroin gene that provides high tensile strength.</title>
        <authorList>
            <person name="Kono N."/>
            <person name="Nakamura H."/>
            <person name="Ohtoshi R."/>
            <person name="Tomita M."/>
            <person name="Numata K."/>
            <person name="Arakawa K."/>
        </authorList>
    </citation>
    <scope>NUCLEOTIDE SEQUENCE [LARGE SCALE GENOMIC DNA]</scope>
</reference>
<evidence type="ECO:0000313" key="2">
    <source>
        <dbReference type="Proteomes" id="UP000299102"/>
    </source>
</evidence>